<dbReference type="InterPro" id="IPR007355">
    <property type="entry name" value="DUF424"/>
</dbReference>
<protein>
    <submittedName>
        <fullName evidence="1">DUF424 domain-containing protein</fullName>
    </submittedName>
</protein>
<dbReference type="Pfam" id="PF04242">
    <property type="entry name" value="DUF424"/>
    <property type="match status" value="1"/>
</dbReference>
<proteinExistence type="predicted"/>
<reference evidence="1 2" key="1">
    <citation type="submission" date="2021-06" db="EMBL/GenBank/DDBJ databases">
        <title>New haloarchaea isolates fom saline soil.</title>
        <authorList>
            <person name="Duran-Viseras A."/>
            <person name="Sanchez-Porro C.S."/>
            <person name="Ventosa A."/>
        </authorList>
    </citation>
    <scope>NUCLEOTIDE SEQUENCE [LARGE SCALE GENOMIC DNA]</scope>
    <source>
        <strain evidence="1 2">JCM 183640</strain>
    </source>
</reference>
<sequence>MILNERDTDEGLLVSVCDPDIMGETFEDGPVSITVEEGFYGGETVSEDEVVDSLTRCSVANIVGEDSVEVAVEHGFIDEENVLDVDGTRHAQLLWL</sequence>
<dbReference type="Gene3D" id="3.30.1860.10">
    <property type="entry name" value="uncharacterized conserved protein from methanopyrus kandleri domain like"/>
    <property type="match status" value="1"/>
</dbReference>
<accession>A0A8J7Y6A2</accession>
<keyword evidence="2" id="KW-1185">Reference proteome</keyword>
<comment type="caution">
    <text evidence="1">The sequence shown here is derived from an EMBL/GenBank/DDBJ whole genome shotgun (WGS) entry which is preliminary data.</text>
</comment>
<gene>
    <name evidence="1" type="ORF">KTS45_14130</name>
</gene>
<dbReference type="Proteomes" id="UP000766550">
    <property type="component" value="Unassembled WGS sequence"/>
</dbReference>
<dbReference type="RefSeq" id="WP_162318172.1">
    <property type="nucleotide sequence ID" value="NZ_JAHQXF010000002.1"/>
</dbReference>
<dbReference type="EMBL" id="JAHQXF010000002">
    <property type="protein sequence ID" value="MBV0925340.1"/>
    <property type="molecule type" value="Genomic_DNA"/>
</dbReference>
<dbReference type="AlphaFoldDB" id="A0A8J7Y6A2"/>
<organism evidence="1 2">
    <name type="scientific">Haloarcula limicola</name>
    <dbReference type="NCBI Taxonomy" id="1429915"/>
    <lineage>
        <taxon>Archaea</taxon>
        <taxon>Methanobacteriati</taxon>
        <taxon>Methanobacteriota</taxon>
        <taxon>Stenosarchaea group</taxon>
        <taxon>Halobacteria</taxon>
        <taxon>Halobacteriales</taxon>
        <taxon>Haloarculaceae</taxon>
        <taxon>Haloarcula</taxon>
    </lineage>
</organism>
<name>A0A8J7Y6A2_9EURY</name>
<evidence type="ECO:0000313" key="2">
    <source>
        <dbReference type="Proteomes" id="UP000766550"/>
    </source>
</evidence>
<evidence type="ECO:0000313" key="1">
    <source>
        <dbReference type="EMBL" id="MBV0925340.1"/>
    </source>
</evidence>
<dbReference type="OrthoDB" id="18015at2157"/>